<dbReference type="RefSeq" id="WP_108403056.1">
    <property type="nucleotide sequence ID" value="NZ_NESP01000002.1"/>
</dbReference>
<dbReference type="PANTHER" id="PTHR43656">
    <property type="entry name" value="BINDING OXIDOREDUCTASE, PUTATIVE (AFU_ORTHOLOGUE AFUA_2G08260)-RELATED"/>
    <property type="match status" value="1"/>
</dbReference>
<dbReference type="GO" id="GO:0016491">
    <property type="term" value="F:oxidoreductase activity"/>
    <property type="evidence" value="ECO:0007669"/>
    <property type="project" value="UniProtKB-KW"/>
</dbReference>
<dbReference type="EMBL" id="NESP01000002">
    <property type="protein sequence ID" value="PUE56528.1"/>
    <property type="molecule type" value="Genomic_DNA"/>
</dbReference>
<evidence type="ECO:0000259" key="4">
    <source>
        <dbReference type="Pfam" id="PF00724"/>
    </source>
</evidence>
<dbReference type="CDD" id="cd02803">
    <property type="entry name" value="OYE_like_FMN_family"/>
    <property type="match status" value="1"/>
</dbReference>
<gene>
    <name evidence="5" type="ORF">B9Z44_14935</name>
</gene>
<feature type="region of interest" description="Disordered" evidence="3">
    <location>
        <begin position="467"/>
        <end position="495"/>
    </location>
</feature>
<reference evidence="5 6" key="1">
    <citation type="submission" date="2017-04" db="EMBL/GenBank/DDBJ databases">
        <title>Unexpected and diverse lifestyles within the genus Limnohabitans.</title>
        <authorList>
            <person name="Kasalicky V."/>
            <person name="Mehrshad M."/>
            <person name="Andrei S.-A."/>
            <person name="Salcher M."/>
            <person name="Kratochvilova H."/>
            <person name="Simek K."/>
            <person name="Ghai R."/>
        </authorList>
    </citation>
    <scope>NUCLEOTIDE SEQUENCE [LARGE SCALE GENOMIC DNA]</scope>
    <source>
        <strain evidence="5 6">MWH-C5</strain>
    </source>
</reference>
<dbReference type="Gene3D" id="3.20.20.70">
    <property type="entry name" value="Aldolase class I"/>
    <property type="match status" value="1"/>
</dbReference>
<keyword evidence="2" id="KW-0560">Oxidoreductase</keyword>
<feature type="compositionally biased region" description="Basic and acidic residues" evidence="3">
    <location>
        <begin position="482"/>
        <end position="495"/>
    </location>
</feature>
<keyword evidence="6" id="KW-1185">Reference proteome</keyword>
<dbReference type="InterPro" id="IPR013785">
    <property type="entry name" value="Aldolase_TIM"/>
</dbReference>
<dbReference type="Pfam" id="PF00724">
    <property type="entry name" value="Oxidored_FMN"/>
    <property type="match status" value="1"/>
</dbReference>
<protein>
    <submittedName>
        <fullName evidence="5">NADH oxidase</fullName>
    </submittedName>
</protein>
<dbReference type="Proteomes" id="UP000251341">
    <property type="component" value="Unassembled WGS sequence"/>
</dbReference>
<sequence>MWKPVQRIRWKTEPGGWPNEAQAKAAMLFEPMRVGPLHLDSRVWVPAMVPWRAALDGSVTSANIDWYRRFAQGAPGVIVVEATGIRDVPSGALLRISDDKFVQGLGEIARVIHEASGGRTRAIIQLIDFLAMKRRPDPKDFFFRYLAITERHREKLNLPGTDDLQVRTALSKLTEDQLTQVLEARELENLKMGFRERVTDVHLQHIRELPEQLPSLFAQAAKRAQDAGFDGVELHYAHAYTMASFLSTLNTRQDKWGGSREDRVRLPLDVFRAVKACVEPSFAVGCRLLTEEIIAGGAGQEDAEFYALELSRAGMDFLSFSRGGKFEDAQQPKVKHAAYPYTGPSGYECMPQYISDEQGPFGRNVAPTRRIRQRLRAENLQVPVVVAGGIYDFSVAEELLRNGSADLIGMARQSLADPDWPEKVRMGRGEQVRLCRYSNYCEALDARHEMVTCELWDREDLHLPGVAKTPDGRRRLVPKSEACNKSDDNGKHLMK</sequence>
<evidence type="ECO:0000256" key="2">
    <source>
        <dbReference type="ARBA" id="ARBA00023002"/>
    </source>
</evidence>
<comment type="caution">
    <text evidence="5">The sequence shown here is derived from an EMBL/GenBank/DDBJ whole genome shotgun (WGS) entry which is preliminary data.</text>
</comment>
<dbReference type="GO" id="GO:0010181">
    <property type="term" value="F:FMN binding"/>
    <property type="evidence" value="ECO:0007669"/>
    <property type="project" value="InterPro"/>
</dbReference>
<keyword evidence="1" id="KW-0285">Flavoprotein</keyword>
<feature type="domain" description="NADH:flavin oxidoreductase/NADH oxidase N-terminal" evidence="4">
    <location>
        <begin position="215"/>
        <end position="429"/>
    </location>
</feature>
<organism evidence="5 6">
    <name type="scientific">Limnohabitans curvus</name>
    <dbReference type="NCBI Taxonomy" id="323423"/>
    <lineage>
        <taxon>Bacteria</taxon>
        <taxon>Pseudomonadati</taxon>
        <taxon>Pseudomonadota</taxon>
        <taxon>Betaproteobacteria</taxon>
        <taxon>Burkholderiales</taxon>
        <taxon>Comamonadaceae</taxon>
        <taxon>Limnohabitans</taxon>
    </lineage>
</organism>
<evidence type="ECO:0000256" key="1">
    <source>
        <dbReference type="ARBA" id="ARBA00022630"/>
    </source>
</evidence>
<dbReference type="AlphaFoldDB" id="A0A315EI92"/>
<dbReference type="InterPro" id="IPR051799">
    <property type="entry name" value="NADH_flavin_oxidoreductase"/>
</dbReference>
<dbReference type="InterPro" id="IPR001155">
    <property type="entry name" value="OxRdtase_FMN_N"/>
</dbReference>
<dbReference type="SUPFAM" id="SSF51395">
    <property type="entry name" value="FMN-linked oxidoreductases"/>
    <property type="match status" value="1"/>
</dbReference>
<evidence type="ECO:0000313" key="5">
    <source>
        <dbReference type="EMBL" id="PUE56528.1"/>
    </source>
</evidence>
<evidence type="ECO:0000313" key="6">
    <source>
        <dbReference type="Proteomes" id="UP000251341"/>
    </source>
</evidence>
<evidence type="ECO:0000256" key="3">
    <source>
        <dbReference type="SAM" id="MobiDB-lite"/>
    </source>
</evidence>
<name>A0A315EI92_9BURK</name>
<dbReference type="PANTHER" id="PTHR43656:SF2">
    <property type="entry name" value="BINDING OXIDOREDUCTASE, PUTATIVE (AFU_ORTHOLOGUE AFUA_2G08260)-RELATED"/>
    <property type="match status" value="1"/>
</dbReference>
<proteinExistence type="predicted"/>
<accession>A0A315EI92</accession>